<evidence type="ECO:0000313" key="3">
    <source>
        <dbReference type="Proteomes" id="UP001344251"/>
    </source>
</evidence>
<dbReference type="PANTHER" id="PTHR43798:SF33">
    <property type="entry name" value="HYDROLASE, PUTATIVE (AFU_ORTHOLOGUE AFUA_2G14860)-RELATED"/>
    <property type="match status" value="1"/>
</dbReference>
<keyword evidence="3" id="KW-1185">Reference proteome</keyword>
<dbReference type="RefSeq" id="WP_326622221.1">
    <property type="nucleotide sequence ID" value="NZ_CP109106.1"/>
</dbReference>
<protein>
    <submittedName>
        <fullName evidence="2">Alpha/beta hydrolase</fullName>
    </submittedName>
</protein>
<dbReference type="PANTHER" id="PTHR43798">
    <property type="entry name" value="MONOACYLGLYCEROL LIPASE"/>
    <property type="match status" value="1"/>
</dbReference>
<dbReference type="GO" id="GO:0016787">
    <property type="term" value="F:hydrolase activity"/>
    <property type="evidence" value="ECO:0007669"/>
    <property type="project" value="UniProtKB-KW"/>
</dbReference>
<name>A0ABZ1FQ44_9ACTN</name>
<dbReference type="EMBL" id="CP109106">
    <property type="protein sequence ID" value="WSB72584.1"/>
    <property type="molecule type" value="Genomic_DNA"/>
</dbReference>
<dbReference type="SUPFAM" id="SSF53474">
    <property type="entry name" value="alpha/beta-Hydrolases"/>
    <property type="match status" value="1"/>
</dbReference>
<sequence>MSHAPHLHAPHLRVSGPAGDLAVADHGGDGPDVVLCHGANRTLLDWERLRPHLTGMRLVSYDLRGHGRSDPPADEDYGWAAHLADLDAVTEALALDNPRVIGHSLGGMIALCHGQRRPGCPGVVDLDGLGGGRPELYPGLDAEVVAERRAQQLAAHSAALAPDVLDAGQAELAVGRARQAAAVNGLDAALEEAGARRSLQPLEDGRYRRKPAASAQAALMEPLEGWDTFTAVREAACPTLLVQGARAPLLDRLPAPFRELNEALVAGVRNGLEALREDGPPGLHIARVREAGHMLHLQAPEKVGRVVRDFLLP</sequence>
<gene>
    <name evidence="2" type="ORF">OG863_34090</name>
</gene>
<dbReference type="InterPro" id="IPR029058">
    <property type="entry name" value="AB_hydrolase_fold"/>
</dbReference>
<organism evidence="2 3">
    <name type="scientific">Streptomyces decoyicus</name>
    <dbReference type="NCBI Taxonomy" id="249567"/>
    <lineage>
        <taxon>Bacteria</taxon>
        <taxon>Bacillati</taxon>
        <taxon>Actinomycetota</taxon>
        <taxon>Actinomycetes</taxon>
        <taxon>Kitasatosporales</taxon>
        <taxon>Streptomycetaceae</taxon>
        <taxon>Streptomyces</taxon>
    </lineage>
</organism>
<feature type="domain" description="AB hydrolase-1" evidence="1">
    <location>
        <begin position="33"/>
        <end position="234"/>
    </location>
</feature>
<evidence type="ECO:0000259" key="1">
    <source>
        <dbReference type="Pfam" id="PF00561"/>
    </source>
</evidence>
<keyword evidence="2" id="KW-0378">Hydrolase</keyword>
<evidence type="ECO:0000313" key="2">
    <source>
        <dbReference type="EMBL" id="WSB72584.1"/>
    </source>
</evidence>
<accession>A0ABZ1FQ44</accession>
<dbReference type="Gene3D" id="3.40.50.1820">
    <property type="entry name" value="alpha/beta hydrolase"/>
    <property type="match status" value="1"/>
</dbReference>
<dbReference type="InterPro" id="IPR000073">
    <property type="entry name" value="AB_hydrolase_1"/>
</dbReference>
<dbReference type="InterPro" id="IPR050266">
    <property type="entry name" value="AB_hydrolase_sf"/>
</dbReference>
<dbReference type="Proteomes" id="UP001344251">
    <property type="component" value="Chromosome"/>
</dbReference>
<reference evidence="2 3" key="1">
    <citation type="submission" date="2022-10" db="EMBL/GenBank/DDBJ databases">
        <title>The complete genomes of actinobacterial strains from the NBC collection.</title>
        <authorList>
            <person name="Joergensen T.S."/>
            <person name="Alvarez Arevalo M."/>
            <person name="Sterndorff E.B."/>
            <person name="Faurdal D."/>
            <person name="Vuksanovic O."/>
            <person name="Mourched A.-S."/>
            <person name="Charusanti P."/>
            <person name="Shaw S."/>
            <person name="Blin K."/>
            <person name="Weber T."/>
        </authorList>
    </citation>
    <scope>NUCLEOTIDE SEQUENCE [LARGE SCALE GENOMIC DNA]</scope>
    <source>
        <strain evidence="2 3">NBC 01774</strain>
    </source>
</reference>
<proteinExistence type="predicted"/>
<dbReference type="Pfam" id="PF00561">
    <property type="entry name" value="Abhydrolase_1"/>
    <property type="match status" value="1"/>
</dbReference>